<sequence>MSCEPPCVASDTFGAVVPRIVDLDTELNNPLRDRPVSILDDDELKAIVVADPTTTSGLDCYNFILLGLSWRAQFYGGRLDCVSAGGWKEAVDCALVGRGGNASDVNSGELSVTGG</sequence>
<dbReference type="AlphaFoldDB" id="A0A821RR37"/>
<dbReference type="EMBL" id="CAJOBZ010000014">
    <property type="protein sequence ID" value="CAF4845411.1"/>
    <property type="molecule type" value="Genomic_DNA"/>
</dbReference>
<protein>
    <submittedName>
        <fullName evidence="1">Uncharacterized protein</fullName>
    </submittedName>
</protein>
<evidence type="ECO:0000313" key="2">
    <source>
        <dbReference type="Proteomes" id="UP000663880"/>
    </source>
</evidence>
<keyword evidence="2" id="KW-1185">Reference proteome</keyword>
<evidence type="ECO:0000313" key="1">
    <source>
        <dbReference type="EMBL" id="CAF4845411.1"/>
    </source>
</evidence>
<reference evidence="1" key="1">
    <citation type="submission" date="2021-02" db="EMBL/GenBank/DDBJ databases">
        <authorList>
            <person name="Steward A R."/>
        </authorList>
    </citation>
    <scope>NUCLEOTIDE SEQUENCE</scope>
</reference>
<proteinExistence type="predicted"/>
<gene>
    <name evidence="1" type="ORF">PMACD_LOCUS6582</name>
</gene>
<name>A0A821RR37_9NEOP</name>
<comment type="caution">
    <text evidence="1">The sequence shown here is derived from an EMBL/GenBank/DDBJ whole genome shotgun (WGS) entry which is preliminary data.</text>
</comment>
<dbReference type="Proteomes" id="UP000663880">
    <property type="component" value="Unassembled WGS sequence"/>
</dbReference>
<accession>A0A821RR37</accession>
<organism evidence="1 2">
    <name type="scientific">Pieris macdunnoughi</name>
    <dbReference type="NCBI Taxonomy" id="345717"/>
    <lineage>
        <taxon>Eukaryota</taxon>
        <taxon>Metazoa</taxon>
        <taxon>Ecdysozoa</taxon>
        <taxon>Arthropoda</taxon>
        <taxon>Hexapoda</taxon>
        <taxon>Insecta</taxon>
        <taxon>Pterygota</taxon>
        <taxon>Neoptera</taxon>
        <taxon>Endopterygota</taxon>
        <taxon>Lepidoptera</taxon>
        <taxon>Glossata</taxon>
        <taxon>Ditrysia</taxon>
        <taxon>Papilionoidea</taxon>
        <taxon>Pieridae</taxon>
        <taxon>Pierinae</taxon>
        <taxon>Pieris</taxon>
    </lineage>
</organism>